<dbReference type="Pfam" id="PF07729">
    <property type="entry name" value="FCD"/>
    <property type="match status" value="1"/>
</dbReference>
<keyword evidence="7" id="KW-1185">Reference proteome</keyword>
<keyword evidence="3" id="KW-0804">Transcription</keyword>
<dbReference type="SUPFAM" id="SSF48008">
    <property type="entry name" value="GntR ligand-binding domain-like"/>
    <property type="match status" value="1"/>
</dbReference>
<reference evidence="6 7" key="1">
    <citation type="submission" date="2016-11" db="EMBL/GenBank/DDBJ databases">
        <authorList>
            <person name="Varghese N."/>
            <person name="Submissions S."/>
        </authorList>
    </citation>
    <scope>NUCLEOTIDE SEQUENCE [LARGE SCALE GENOMIC DNA]</scope>
    <source>
        <strain evidence="6 7">DSM 21988</strain>
    </source>
</reference>
<evidence type="ECO:0000256" key="4">
    <source>
        <dbReference type="SAM" id="MobiDB-lite"/>
    </source>
</evidence>
<dbReference type="InterPro" id="IPR036390">
    <property type="entry name" value="WH_DNA-bd_sf"/>
</dbReference>
<dbReference type="SMART" id="SM00895">
    <property type="entry name" value="FCD"/>
    <property type="match status" value="1"/>
</dbReference>
<sequence length="274" mass="30216">MQTVSAGFYGCYRALSRHQAEQTPMDASNRTLVICRAIRRAILEQALAPGDKLPEDTLGERFGVSRTIARHALGQLASEGLVELRRNRIAIVATPSFEEARDEFNIRRELERLVVHALCGNLNPDQVEALKAHVREEEKARGGPEANSIRLATEFHVMLADMTGKPTLTRFVREIAYRSSLSLATFGRPHSSECAVSEHRAIIDALVSDDADAAARLMAHHLDEVASRAFLKTPAARVSLMDVLRPYAEAERVAAPGRKARRADEQTDRSSPGS</sequence>
<dbReference type="CDD" id="cd07377">
    <property type="entry name" value="WHTH_GntR"/>
    <property type="match status" value="1"/>
</dbReference>
<dbReference type="InterPro" id="IPR011711">
    <property type="entry name" value="GntR_C"/>
</dbReference>
<dbReference type="Gene3D" id="1.10.10.10">
    <property type="entry name" value="Winged helix-like DNA-binding domain superfamily/Winged helix DNA-binding domain"/>
    <property type="match status" value="1"/>
</dbReference>
<dbReference type="PANTHER" id="PTHR43537">
    <property type="entry name" value="TRANSCRIPTIONAL REGULATOR, GNTR FAMILY"/>
    <property type="match status" value="1"/>
</dbReference>
<proteinExistence type="predicted"/>
<name>A0ABY1IHF3_9HYPH</name>
<dbReference type="PANTHER" id="PTHR43537:SF53">
    <property type="entry name" value="HTH-TYPE TRANSCRIPTIONAL REPRESSOR NANR"/>
    <property type="match status" value="1"/>
</dbReference>
<evidence type="ECO:0000313" key="7">
    <source>
        <dbReference type="Proteomes" id="UP000184290"/>
    </source>
</evidence>
<dbReference type="EMBL" id="FQZC01000002">
    <property type="protein sequence ID" value="SHJ17958.1"/>
    <property type="molecule type" value="Genomic_DNA"/>
</dbReference>
<evidence type="ECO:0000313" key="6">
    <source>
        <dbReference type="EMBL" id="SHJ17958.1"/>
    </source>
</evidence>
<dbReference type="Pfam" id="PF00392">
    <property type="entry name" value="GntR"/>
    <property type="match status" value="1"/>
</dbReference>
<dbReference type="Gene3D" id="1.20.120.530">
    <property type="entry name" value="GntR ligand-binding domain-like"/>
    <property type="match status" value="1"/>
</dbReference>
<dbReference type="PROSITE" id="PS50949">
    <property type="entry name" value="HTH_GNTR"/>
    <property type="match status" value="1"/>
</dbReference>
<dbReference type="SMART" id="SM00345">
    <property type="entry name" value="HTH_GNTR"/>
    <property type="match status" value="1"/>
</dbReference>
<dbReference type="InterPro" id="IPR008920">
    <property type="entry name" value="TF_FadR/GntR_C"/>
</dbReference>
<gene>
    <name evidence="6" type="ORF">SAMN02745911_1924</name>
</gene>
<dbReference type="InterPro" id="IPR036388">
    <property type="entry name" value="WH-like_DNA-bd_sf"/>
</dbReference>
<accession>A0ABY1IHF3</accession>
<dbReference type="SUPFAM" id="SSF46785">
    <property type="entry name" value="Winged helix' DNA-binding domain"/>
    <property type="match status" value="1"/>
</dbReference>
<evidence type="ECO:0000256" key="2">
    <source>
        <dbReference type="ARBA" id="ARBA00023125"/>
    </source>
</evidence>
<organism evidence="6 7">
    <name type="scientific">Aureimonas altamirensis DSM 21988</name>
    <dbReference type="NCBI Taxonomy" id="1121026"/>
    <lineage>
        <taxon>Bacteria</taxon>
        <taxon>Pseudomonadati</taxon>
        <taxon>Pseudomonadota</taxon>
        <taxon>Alphaproteobacteria</taxon>
        <taxon>Hyphomicrobiales</taxon>
        <taxon>Aurantimonadaceae</taxon>
        <taxon>Aureimonas</taxon>
    </lineage>
</organism>
<evidence type="ECO:0000256" key="1">
    <source>
        <dbReference type="ARBA" id="ARBA00023015"/>
    </source>
</evidence>
<dbReference type="InterPro" id="IPR000524">
    <property type="entry name" value="Tscrpt_reg_HTH_GntR"/>
</dbReference>
<dbReference type="Proteomes" id="UP000184290">
    <property type="component" value="Unassembled WGS sequence"/>
</dbReference>
<dbReference type="GO" id="GO:0003677">
    <property type="term" value="F:DNA binding"/>
    <property type="evidence" value="ECO:0007669"/>
    <property type="project" value="UniProtKB-KW"/>
</dbReference>
<keyword evidence="1" id="KW-0805">Transcription regulation</keyword>
<protein>
    <submittedName>
        <fullName evidence="6">DNA-binding transcriptional regulator, GntR family</fullName>
    </submittedName>
</protein>
<keyword evidence="2 6" id="KW-0238">DNA-binding</keyword>
<evidence type="ECO:0000259" key="5">
    <source>
        <dbReference type="PROSITE" id="PS50949"/>
    </source>
</evidence>
<feature type="region of interest" description="Disordered" evidence="4">
    <location>
        <begin position="252"/>
        <end position="274"/>
    </location>
</feature>
<evidence type="ECO:0000256" key="3">
    <source>
        <dbReference type="ARBA" id="ARBA00023163"/>
    </source>
</evidence>
<feature type="domain" description="HTH gntR-type" evidence="5">
    <location>
        <begin position="28"/>
        <end position="95"/>
    </location>
</feature>
<comment type="caution">
    <text evidence="6">The sequence shown here is derived from an EMBL/GenBank/DDBJ whole genome shotgun (WGS) entry which is preliminary data.</text>
</comment>